<dbReference type="EMBL" id="BMMK01000015">
    <property type="protein sequence ID" value="GGM60576.1"/>
    <property type="molecule type" value="Genomic_DNA"/>
</dbReference>
<comment type="caution">
    <text evidence="2">The sequence shown here is derived from an EMBL/GenBank/DDBJ whole genome shotgun (WGS) entry which is preliminary data.</text>
</comment>
<evidence type="ECO:0000313" key="2">
    <source>
        <dbReference type="EMBL" id="GGM60576.1"/>
    </source>
</evidence>
<reference evidence="2" key="1">
    <citation type="journal article" date="2014" name="Int. J. Syst. Evol. Microbiol.">
        <title>Complete genome sequence of Corynebacterium casei LMG S-19264T (=DSM 44701T), isolated from a smear-ripened cheese.</title>
        <authorList>
            <consortium name="US DOE Joint Genome Institute (JGI-PGF)"/>
            <person name="Walter F."/>
            <person name="Albersmeier A."/>
            <person name="Kalinowski J."/>
            <person name="Ruckert C."/>
        </authorList>
    </citation>
    <scope>NUCLEOTIDE SEQUENCE</scope>
    <source>
        <strain evidence="2">CGMCC 4.5737</strain>
    </source>
</reference>
<dbReference type="AntiFam" id="ANF00095">
    <property type="entry name" value="Shadow ORF (opposite ABC transporters)"/>
</dbReference>
<evidence type="ECO:0000256" key="1">
    <source>
        <dbReference type="SAM" id="MobiDB-lite"/>
    </source>
</evidence>
<proteinExistence type="predicted"/>
<dbReference type="AntiFam" id="ANF00142">
    <property type="entry name" value="Shadow ORF (opposite yadG)"/>
</dbReference>
<keyword evidence="3" id="KW-1185">Reference proteome</keyword>
<protein>
    <submittedName>
        <fullName evidence="2">Uncharacterized protein</fullName>
    </submittedName>
</protein>
<name>A0A8J3FVT1_9PSEU</name>
<organism evidence="2 3">
    <name type="scientific">Longimycelium tulufanense</name>
    <dbReference type="NCBI Taxonomy" id="907463"/>
    <lineage>
        <taxon>Bacteria</taxon>
        <taxon>Bacillati</taxon>
        <taxon>Actinomycetota</taxon>
        <taxon>Actinomycetes</taxon>
        <taxon>Pseudonocardiales</taxon>
        <taxon>Pseudonocardiaceae</taxon>
        <taxon>Longimycelium</taxon>
    </lineage>
</organism>
<accession>A0A8J3FVT1</accession>
<reference evidence="2" key="2">
    <citation type="submission" date="2020-09" db="EMBL/GenBank/DDBJ databases">
        <authorList>
            <person name="Sun Q."/>
            <person name="Zhou Y."/>
        </authorList>
    </citation>
    <scope>NUCLEOTIDE SEQUENCE</scope>
    <source>
        <strain evidence="2">CGMCC 4.5737</strain>
    </source>
</reference>
<feature type="region of interest" description="Disordered" evidence="1">
    <location>
        <begin position="79"/>
        <end position="99"/>
    </location>
</feature>
<evidence type="ECO:0000313" key="3">
    <source>
        <dbReference type="Proteomes" id="UP000637578"/>
    </source>
</evidence>
<gene>
    <name evidence="2" type="ORF">GCM10012275_34580</name>
</gene>
<dbReference type="Proteomes" id="UP000637578">
    <property type="component" value="Unassembled WGS sequence"/>
</dbReference>
<dbReference type="AlphaFoldDB" id="A0A8J3FVT1"/>
<sequence length="131" mass="13748">MAAGHEALELVRGAFGDQLPVGEDRDPVGELVGLLQVLRHQQDRDPTGHETTDDLPHGVAAARIQSAGGLVQEDDARVANQGHRQVEPTPHAAGVGGGRFPSRLDQVELLEQFVLAAGFGEAATASPCCLE</sequence>